<dbReference type="EMBL" id="SJOA01000012">
    <property type="protein sequence ID" value="TCB58432.1"/>
    <property type="molecule type" value="Genomic_DNA"/>
</dbReference>
<comment type="caution">
    <text evidence="1">The sequence shown here is derived from an EMBL/GenBank/DDBJ whole genome shotgun (WGS) entry which is preliminary data.</text>
</comment>
<dbReference type="GO" id="GO:0005524">
    <property type="term" value="F:ATP binding"/>
    <property type="evidence" value="ECO:0007669"/>
    <property type="project" value="UniProtKB-KW"/>
</dbReference>
<proteinExistence type="predicted"/>
<accession>A0A4R0ELC3</accession>
<reference evidence="1 2" key="1">
    <citation type="submission" date="2019-02" db="EMBL/GenBank/DDBJ databases">
        <title>High diversity of culturable Acinetobacter species in natural soil and water ecosystems.</title>
        <authorList>
            <person name="Radolfova-Krizova L."/>
            <person name="Nemec A."/>
        </authorList>
    </citation>
    <scope>NUCLEOTIDE SEQUENCE [LARGE SCALE GENOMIC DNA]</scope>
    <source>
        <strain evidence="1 2">ANC 4281</strain>
    </source>
</reference>
<dbReference type="RefSeq" id="WP_131271506.1">
    <property type="nucleotide sequence ID" value="NZ_SJOA01000012.1"/>
</dbReference>
<keyword evidence="1" id="KW-0067">ATP-binding</keyword>
<keyword evidence="1" id="KW-0547">Nucleotide-binding</keyword>
<gene>
    <name evidence="1" type="ORF">E0H85_10710</name>
</gene>
<evidence type="ECO:0000313" key="1">
    <source>
        <dbReference type="EMBL" id="TCB58432.1"/>
    </source>
</evidence>
<dbReference type="Proteomes" id="UP000291380">
    <property type="component" value="Unassembled WGS sequence"/>
</dbReference>
<organism evidence="1 2">
    <name type="scientific">Acinetobacter terrae</name>
    <dbReference type="NCBI Taxonomy" id="2731247"/>
    <lineage>
        <taxon>Bacteria</taxon>
        <taxon>Pseudomonadati</taxon>
        <taxon>Pseudomonadota</taxon>
        <taxon>Gammaproteobacteria</taxon>
        <taxon>Moraxellales</taxon>
        <taxon>Moraxellaceae</taxon>
        <taxon>Acinetobacter</taxon>
        <taxon>Acinetobacter Taxon 24</taxon>
    </lineage>
</organism>
<dbReference type="OrthoDB" id="8456403at2"/>
<dbReference type="AlphaFoldDB" id="A0A4R0ELC3"/>
<evidence type="ECO:0000313" key="2">
    <source>
        <dbReference type="Proteomes" id="UP000291380"/>
    </source>
</evidence>
<dbReference type="SUPFAM" id="SSF55874">
    <property type="entry name" value="ATPase domain of HSP90 chaperone/DNA topoisomerase II/histidine kinase"/>
    <property type="match status" value="1"/>
</dbReference>
<dbReference type="InterPro" id="IPR036890">
    <property type="entry name" value="HATPase_C_sf"/>
</dbReference>
<protein>
    <submittedName>
        <fullName evidence="1">ATP-binding protein</fullName>
    </submittedName>
</protein>
<name>A0A4R0ELC3_9GAMM</name>
<sequence>MSNLLKNILDVLEKEGPLKARKIALLLDSTRTTITHTTINSELYKALDLEGLTKNEQNIWSYVPPNIIRISFDSSSSWLSASNIEQVLKKYPNLLNMKSEIEFHFPNKPIFLDCILKILSLTNQLALSGSKVTLMFEGNSKGFSYLDRCGFFDQIQPNVIILPYRPNESSAKKYNSNSENLVEIFPIKDVYEGSELPRLKKCISGELSEDENKVILGKLSHLITELITNIRDHGKSELDGYVALQTYNLPKYKKIVVSVSDSGPGLLATLRNEASKLEKYKNLFEKLGFNESSADIDLLTYILNKGGISRTGMDGRGMGLERGSSKLKLIANKNNGLESSNLKSITLSIRQRDQEIIFPYRDGLLISEEAKQKTGLTILQGTHYVLTIILDKI</sequence>